<evidence type="ECO:0000256" key="2">
    <source>
        <dbReference type="SAM" id="SignalP"/>
    </source>
</evidence>
<dbReference type="Gene3D" id="3.40.50.11320">
    <property type="match status" value="1"/>
</dbReference>
<evidence type="ECO:0000256" key="1">
    <source>
        <dbReference type="ARBA" id="ARBA00009431"/>
    </source>
</evidence>
<dbReference type="PRINTS" id="PR00724">
    <property type="entry name" value="CRBOXYPTASEC"/>
</dbReference>
<dbReference type="InterPro" id="IPR029058">
    <property type="entry name" value="AB_hydrolase_fold"/>
</dbReference>
<organism evidence="3 4">
    <name type="scientific">Urochloa decumbens</name>
    <dbReference type="NCBI Taxonomy" id="240449"/>
    <lineage>
        <taxon>Eukaryota</taxon>
        <taxon>Viridiplantae</taxon>
        <taxon>Streptophyta</taxon>
        <taxon>Embryophyta</taxon>
        <taxon>Tracheophyta</taxon>
        <taxon>Spermatophyta</taxon>
        <taxon>Magnoliopsida</taxon>
        <taxon>Liliopsida</taxon>
        <taxon>Poales</taxon>
        <taxon>Poaceae</taxon>
        <taxon>PACMAD clade</taxon>
        <taxon>Panicoideae</taxon>
        <taxon>Panicodae</taxon>
        <taxon>Paniceae</taxon>
        <taxon>Melinidinae</taxon>
        <taxon>Urochloa</taxon>
    </lineage>
</organism>
<feature type="chain" id="PRO_5044778365" evidence="2">
    <location>
        <begin position="38"/>
        <end position="455"/>
    </location>
</feature>
<dbReference type="SUPFAM" id="SSF53474">
    <property type="entry name" value="alpha/beta-Hydrolases"/>
    <property type="match status" value="1"/>
</dbReference>
<dbReference type="EMBL" id="OZ075122">
    <property type="protein sequence ID" value="CAL4905201.1"/>
    <property type="molecule type" value="Genomic_DNA"/>
</dbReference>
<name>A0ABC8WA11_9POAL</name>
<reference evidence="3" key="1">
    <citation type="submission" date="2024-10" db="EMBL/GenBank/DDBJ databases">
        <authorList>
            <person name="Ryan C."/>
        </authorList>
    </citation>
    <scope>NUCLEOTIDE SEQUENCE [LARGE SCALE GENOMIC DNA]</scope>
</reference>
<keyword evidence="2" id="KW-0732">Signal</keyword>
<feature type="signal peptide" evidence="2">
    <location>
        <begin position="1"/>
        <end position="37"/>
    </location>
</feature>
<protein>
    <submittedName>
        <fullName evidence="3">Uncharacterized protein</fullName>
    </submittedName>
</protein>
<evidence type="ECO:0000313" key="4">
    <source>
        <dbReference type="Proteomes" id="UP001497457"/>
    </source>
</evidence>
<sequence length="455" mass="50898">MALKLLLLPRTQRATSLQLATCCLVLALLLLPLSGRAATVVTRLPGFDGPLPFSLETGYVSIDEDTGSELFYYFVESERSPATDPVLLWLTGGPRCSSFWGVAFEIGPINFVVEPYDGTLPRLVYNPDSWTRTASVLFLDSPVGTGFSYARDPEGYDDVGDISSSRQVVTFLRKWFDDHPWLLSNPFYVGGDSYAGKTVPLVVQYISEGIEEMRHPLINLKGYLVGNPVTGENIDRNSRIPYAHSHGIISDQQYEAAMANCKGDYVSPTNKLCADVLQTIEDLMSEVNKKDILAPTCPFDSPKQGRESLTRRALAEERYYYRLSGPPEEHSSPCFEYHFYLSYFWANDNATRAALGIKEGTVTEWVRGYRLLVYSGDHDLIVPFSGTHAWIRSFNFSIVDDWRAWHLDGQAAGFTIKYANDLTFATVKGGRHTAPGNRPKGCLAMAKRWLHNEPL</sequence>
<dbReference type="InterPro" id="IPR001563">
    <property type="entry name" value="Peptidase_S10"/>
</dbReference>
<gene>
    <name evidence="3" type="ORF">URODEC1_LOCUS11543</name>
</gene>
<proteinExistence type="inferred from homology"/>
<dbReference type="Pfam" id="PF00450">
    <property type="entry name" value="Peptidase_S10"/>
    <property type="match status" value="2"/>
</dbReference>
<dbReference type="Proteomes" id="UP001497457">
    <property type="component" value="Chromosome 12b"/>
</dbReference>
<dbReference type="Gene3D" id="3.40.50.1820">
    <property type="entry name" value="alpha/beta hydrolase"/>
    <property type="match status" value="1"/>
</dbReference>
<dbReference type="FunFam" id="3.40.50.1820:FF:000581">
    <property type="entry name" value="Os11g0431400 protein"/>
    <property type="match status" value="1"/>
</dbReference>
<dbReference type="PANTHER" id="PTHR11802:SF461">
    <property type="entry name" value="OS02G0687900 PROTEIN"/>
    <property type="match status" value="1"/>
</dbReference>
<keyword evidence="4" id="KW-1185">Reference proteome</keyword>
<dbReference type="PANTHER" id="PTHR11802">
    <property type="entry name" value="SERINE PROTEASE FAMILY S10 SERINE CARBOXYPEPTIDASE"/>
    <property type="match status" value="1"/>
</dbReference>
<evidence type="ECO:0000313" key="3">
    <source>
        <dbReference type="EMBL" id="CAL4905201.1"/>
    </source>
</evidence>
<accession>A0ABC8WA11</accession>
<dbReference type="AlphaFoldDB" id="A0ABC8WA11"/>
<comment type="similarity">
    <text evidence="1">Belongs to the peptidase S10 family.</text>
</comment>